<dbReference type="InterPro" id="IPR032466">
    <property type="entry name" value="Metal_Hydrolase"/>
</dbReference>
<dbReference type="InterPro" id="IPR051781">
    <property type="entry name" value="Metallo-dep_Hydrolase"/>
</dbReference>
<dbReference type="PANTHER" id="PTHR43135">
    <property type="entry name" value="ALPHA-D-RIBOSE 1-METHYLPHOSPHONATE 5-TRIPHOSPHATE DIPHOSPHATASE"/>
    <property type="match status" value="1"/>
</dbReference>
<dbReference type="RefSeq" id="WP_199019926.1">
    <property type="nucleotide sequence ID" value="NZ_JAELUP010000072.1"/>
</dbReference>
<evidence type="ECO:0000313" key="3">
    <source>
        <dbReference type="Proteomes" id="UP000640274"/>
    </source>
</evidence>
<dbReference type="EMBL" id="JAELUP010000072">
    <property type="protein sequence ID" value="MBJ6362379.1"/>
    <property type="molecule type" value="Genomic_DNA"/>
</dbReference>
<gene>
    <name evidence="2" type="ORF">JFN88_14025</name>
</gene>
<evidence type="ECO:0000313" key="2">
    <source>
        <dbReference type="EMBL" id="MBJ6362379.1"/>
    </source>
</evidence>
<sequence>MRTTIIKNGRAVLPDKVVKADIVVRGDRIEAILTESQEQATASNENHQLQSLSGDAVTVIDAENRYILPGLVDIHCDAIEKEVQPRPNTLFPLQMALIEFERKLPVHGITSMYHSLSLGVGLSLRGDHLLTQMVELIHAYKQRRAMIRHGIHLRYEVSHLAGIPVVERYVQEGKIDYLSFMDHSPGQGQYKAPGSFESYVMKNQAVNREEVQQIVEELLTRQQLVDWNHLERLGKLAAQKGISVASHDDDSPERVDHFLGFGVNISEFPMNLQTAEHAMRKGLHVCVGAPNVVRGGSHDKNLSAIAAIGAGAANILCSDYHPASLLAAVFKLSGLYDSSGLTQGLPEAVAMASLNPAKALGVDKQLGSIEIGKKSDLIIVDTFDGYPMVSTALVNGTIVYESSAYYPLHETN</sequence>
<evidence type="ECO:0000259" key="1">
    <source>
        <dbReference type="Pfam" id="PF01979"/>
    </source>
</evidence>
<dbReference type="InterPro" id="IPR012696">
    <property type="entry name" value="PhnM"/>
</dbReference>
<dbReference type="GO" id="GO:0019700">
    <property type="term" value="P:organic phosphonate catabolic process"/>
    <property type="evidence" value="ECO:0007669"/>
    <property type="project" value="InterPro"/>
</dbReference>
<keyword evidence="2" id="KW-0378">Hydrolase</keyword>
<keyword evidence="3" id="KW-1185">Reference proteome</keyword>
<dbReference type="EC" id="3.6.1.63" evidence="2"/>
<organism evidence="2 3">
    <name type="scientific">Paenibacillus roseus</name>
    <dbReference type="NCBI Taxonomy" id="2798579"/>
    <lineage>
        <taxon>Bacteria</taxon>
        <taxon>Bacillati</taxon>
        <taxon>Bacillota</taxon>
        <taxon>Bacilli</taxon>
        <taxon>Bacillales</taxon>
        <taxon>Paenibacillaceae</taxon>
        <taxon>Paenibacillus</taxon>
    </lineage>
</organism>
<dbReference type="SUPFAM" id="SSF51556">
    <property type="entry name" value="Metallo-dependent hydrolases"/>
    <property type="match status" value="1"/>
</dbReference>
<name>A0A934MRI5_9BACL</name>
<dbReference type="InterPro" id="IPR011059">
    <property type="entry name" value="Metal-dep_hydrolase_composite"/>
</dbReference>
<dbReference type="PANTHER" id="PTHR43135:SF3">
    <property type="entry name" value="ALPHA-D-RIBOSE 1-METHYLPHOSPHONATE 5-TRIPHOSPHATE DIPHOSPHATASE"/>
    <property type="match status" value="1"/>
</dbReference>
<dbReference type="SUPFAM" id="SSF51338">
    <property type="entry name" value="Composite domain of metallo-dependent hydrolases"/>
    <property type="match status" value="1"/>
</dbReference>
<comment type="caution">
    <text evidence="2">The sequence shown here is derived from an EMBL/GenBank/DDBJ whole genome shotgun (WGS) entry which is preliminary data.</text>
</comment>
<dbReference type="AlphaFoldDB" id="A0A934MRI5"/>
<dbReference type="PIRSF" id="PIRSF038971">
    <property type="entry name" value="PhnM"/>
    <property type="match status" value="1"/>
</dbReference>
<dbReference type="InterPro" id="IPR006680">
    <property type="entry name" value="Amidohydro-rel"/>
</dbReference>
<dbReference type="Gene3D" id="2.30.40.10">
    <property type="entry name" value="Urease, subunit C, domain 1"/>
    <property type="match status" value="2"/>
</dbReference>
<dbReference type="NCBIfam" id="NF011990">
    <property type="entry name" value="PRK15446.2-6"/>
    <property type="match status" value="1"/>
</dbReference>
<reference evidence="2" key="1">
    <citation type="submission" date="2020-12" db="EMBL/GenBank/DDBJ databases">
        <authorList>
            <person name="Huq M.A."/>
        </authorList>
    </citation>
    <scope>NUCLEOTIDE SEQUENCE</scope>
    <source>
        <strain evidence="2">MAHUQ-46</strain>
    </source>
</reference>
<proteinExistence type="predicted"/>
<accession>A0A934MRI5</accession>
<protein>
    <submittedName>
        <fullName evidence="2">Alpha-D-ribose 1-methylphosphonate 5-triphosphate diphosphatase</fullName>
        <ecNumber evidence="2">3.6.1.63</ecNumber>
    </submittedName>
</protein>
<dbReference type="NCBIfam" id="NF011987">
    <property type="entry name" value="PRK15446.2-3"/>
    <property type="match status" value="1"/>
</dbReference>
<dbReference type="Proteomes" id="UP000640274">
    <property type="component" value="Unassembled WGS sequence"/>
</dbReference>
<dbReference type="NCBIfam" id="NF011984">
    <property type="entry name" value="PRK15446.1-5"/>
    <property type="match status" value="1"/>
</dbReference>
<dbReference type="Pfam" id="PF01979">
    <property type="entry name" value="Amidohydro_1"/>
    <property type="match status" value="1"/>
</dbReference>
<dbReference type="GO" id="GO:0016810">
    <property type="term" value="F:hydrolase activity, acting on carbon-nitrogen (but not peptide) bonds"/>
    <property type="evidence" value="ECO:0007669"/>
    <property type="project" value="InterPro"/>
</dbReference>
<feature type="domain" description="Amidohydrolase-related" evidence="1">
    <location>
        <begin position="347"/>
        <end position="397"/>
    </location>
</feature>